<dbReference type="InterPro" id="IPR000827">
    <property type="entry name" value="Chemokine_CC_CS"/>
</dbReference>
<gene>
    <name evidence="6" type="primary">LOC127349520</name>
</gene>
<evidence type="ECO:0000256" key="3">
    <source>
        <dbReference type="ARBA" id="ARBA00023157"/>
    </source>
</evidence>
<dbReference type="PROSITE" id="PS00472">
    <property type="entry name" value="SMALL_CYTOKINES_CC"/>
    <property type="match status" value="1"/>
</dbReference>
<dbReference type="GO" id="GO:0006955">
    <property type="term" value="P:immune response"/>
    <property type="evidence" value="ECO:0007669"/>
    <property type="project" value="InterPro"/>
</dbReference>
<dbReference type="GeneID" id="127349520"/>
<name>A0A8C4I3S3_DICLA</name>
<dbReference type="OMA" id="STCCFIF"/>
<dbReference type="SMART" id="SM00199">
    <property type="entry name" value="SCY"/>
    <property type="match status" value="1"/>
</dbReference>
<feature type="domain" description="Chemokine interleukin-8-like" evidence="5">
    <location>
        <begin position="55"/>
        <end position="113"/>
    </location>
</feature>
<dbReference type="GO" id="GO:0008009">
    <property type="term" value="F:chemokine activity"/>
    <property type="evidence" value="ECO:0007669"/>
    <property type="project" value="InterPro"/>
</dbReference>
<dbReference type="InterPro" id="IPR001811">
    <property type="entry name" value="Chemokine_IL8-like_dom"/>
</dbReference>
<evidence type="ECO:0000313" key="6">
    <source>
        <dbReference type="Ensembl" id="ENSDLAP00005051978.2"/>
    </source>
</evidence>
<dbReference type="GeneTree" id="ENSGT01100000263482"/>
<dbReference type="Pfam" id="PF00048">
    <property type="entry name" value="IL8"/>
    <property type="match status" value="1"/>
</dbReference>
<proteinExistence type="inferred from homology"/>
<accession>A0A8C4I3S3</accession>
<evidence type="ECO:0000256" key="2">
    <source>
        <dbReference type="ARBA" id="ARBA00022514"/>
    </source>
</evidence>
<protein>
    <recommendedName>
        <fullName evidence="4">C-C motif chemokine</fullName>
    </recommendedName>
</protein>
<comment type="subcellular location">
    <subcellularLocation>
        <location evidence="4">Secreted</location>
    </subcellularLocation>
</comment>
<dbReference type="CDD" id="cd00272">
    <property type="entry name" value="Chemokine_CC"/>
    <property type="match status" value="1"/>
</dbReference>
<dbReference type="SUPFAM" id="SSF54117">
    <property type="entry name" value="Interleukin 8-like chemokines"/>
    <property type="match status" value="1"/>
</dbReference>
<keyword evidence="3" id="KW-1015">Disulfide bond</keyword>
<evidence type="ECO:0000313" key="7">
    <source>
        <dbReference type="Proteomes" id="UP000694389"/>
    </source>
</evidence>
<keyword evidence="7" id="KW-1185">Reference proteome</keyword>
<reference evidence="6" key="1">
    <citation type="submission" date="2025-08" db="UniProtKB">
        <authorList>
            <consortium name="Ensembl"/>
        </authorList>
    </citation>
    <scope>IDENTIFICATION</scope>
</reference>
<reference evidence="6" key="2">
    <citation type="submission" date="2025-09" db="UniProtKB">
        <authorList>
            <consortium name="Ensembl"/>
        </authorList>
    </citation>
    <scope>IDENTIFICATION</scope>
</reference>
<dbReference type="PANTHER" id="PTHR12015:SF108">
    <property type="entry name" value="C-C MOTIF CHEMOKINE 20"/>
    <property type="match status" value="1"/>
</dbReference>
<evidence type="ECO:0000256" key="4">
    <source>
        <dbReference type="RuleBase" id="RU361150"/>
    </source>
</evidence>
<dbReference type="RefSeq" id="XP_051231294.1">
    <property type="nucleotide sequence ID" value="XM_051375334.1"/>
</dbReference>
<dbReference type="Gene3D" id="2.40.50.40">
    <property type="match status" value="1"/>
</dbReference>
<dbReference type="InterPro" id="IPR039809">
    <property type="entry name" value="Chemokine_b/g/d"/>
</dbReference>
<keyword evidence="2 4" id="KW-0202">Cytokine</keyword>
<dbReference type="PANTHER" id="PTHR12015">
    <property type="entry name" value="SMALL INDUCIBLE CYTOKINE A"/>
    <property type="match status" value="1"/>
</dbReference>
<dbReference type="InterPro" id="IPR036048">
    <property type="entry name" value="Interleukin_8-like_sf"/>
</dbReference>
<sequence>MQHHTNFCLVALFLQVRSSYQYISIIIMRTSHILLLCILGAALLSSVICSNGTGPDDCCFKFYPRKINKKLIRDYILTDNRCPKTGVILITQKSRHICADPSLSWVENIMKCVDEKTL</sequence>
<dbReference type="Proteomes" id="UP000694389">
    <property type="component" value="Unassembled WGS sequence"/>
</dbReference>
<keyword evidence="4" id="KW-0964">Secreted</keyword>
<evidence type="ECO:0000256" key="1">
    <source>
        <dbReference type="ARBA" id="ARBA00010868"/>
    </source>
</evidence>
<dbReference type="Ensembl" id="ENSDLAT00005055328.2">
    <property type="protein sequence ID" value="ENSDLAP00005051978.2"/>
    <property type="gene ID" value="ENSDLAG00005022497.2"/>
</dbReference>
<organism evidence="6 7">
    <name type="scientific">Dicentrarchus labrax</name>
    <name type="common">European seabass</name>
    <name type="synonym">Morone labrax</name>
    <dbReference type="NCBI Taxonomy" id="13489"/>
    <lineage>
        <taxon>Eukaryota</taxon>
        <taxon>Metazoa</taxon>
        <taxon>Chordata</taxon>
        <taxon>Craniata</taxon>
        <taxon>Vertebrata</taxon>
        <taxon>Euteleostomi</taxon>
        <taxon>Actinopterygii</taxon>
        <taxon>Neopterygii</taxon>
        <taxon>Teleostei</taxon>
        <taxon>Neoteleostei</taxon>
        <taxon>Acanthomorphata</taxon>
        <taxon>Eupercaria</taxon>
        <taxon>Moronidae</taxon>
        <taxon>Dicentrarchus</taxon>
    </lineage>
</organism>
<dbReference type="OrthoDB" id="8934837at2759"/>
<dbReference type="AlphaFoldDB" id="A0A8C4I3S3"/>
<dbReference type="GO" id="GO:0005615">
    <property type="term" value="C:extracellular space"/>
    <property type="evidence" value="ECO:0007669"/>
    <property type="project" value="UniProtKB-KW"/>
</dbReference>
<comment type="similarity">
    <text evidence="1 4">Belongs to the intercrine beta (chemokine CC) family.</text>
</comment>
<evidence type="ECO:0000259" key="5">
    <source>
        <dbReference type="SMART" id="SM00199"/>
    </source>
</evidence>
<keyword evidence="4" id="KW-0145">Chemotaxis</keyword>
<dbReference type="FunFam" id="2.40.50.40:FF:000002">
    <property type="entry name" value="C-C motif chemokine"/>
    <property type="match status" value="1"/>
</dbReference>